<evidence type="ECO:0000256" key="2">
    <source>
        <dbReference type="ARBA" id="ARBA00004123"/>
    </source>
</evidence>
<dbReference type="EMBL" id="JAAGAX010000011">
    <property type="protein sequence ID" value="KAF2299359.1"/>
    <property type="molecule type" value="Genomic_DNA"/>
</dbReference>
<protein>
    <recommendedName>
        <fullName evidence="6">RING-type E3 ubiquitin transferase</fullName>
        <ecNumber evidence="6">2.3.2.27</ecNumber>
    </recommendedName>
</protein>
<evidence type="ECO:0000313" key="12">
    <source>
        <dbReference type="EMBL" id="KAF2299359.1"/>
    </source>
</evidence>
<dbReference type="AlphaFoldDB" id="A0A6A6LIC6"/>
<evidence type="ECO:0000256" key="5">
    <source>
        <dbReference type="ARBA" id="ARBA00007434"/>
    </source>
</evidence>
<dbReference type="CDD" id="cd16657">
    <property type="entry name" value="RING-Ubox_UBE4A"/>
    <property type="match status" value="1"/>
</dbReference>
<dbReference type="GO" id="GO:0034450">
    <property type="term" value="F:ubiquitin-ubiquitin ligase activity"/>
    <property type="evidence" value="ECO:0007669"/>
    <property type="project" value="InterPro"/>
</dbReference>
<sequence>MPLPPTCPMEFASLPEHFVDDAMELLIFASRIPKALDGVLLDDFMNFIIMFMASPTYIRNPYLRAKMVEVLNCWMPRRSGSSPATTLFEGHQLSLEYLVRNLLKLYVDIEFTGSHTQFYDKFNIRHNIAELLEYLWEVPSHRNSWRQIAKEEEKGVYLNFLNFLINDSIFLLDESLNKILELKELEAEMSNTTEWERRPAQERQERTRLFHSQENIIRIDMKLANEDVSMLAFTSEQITAPFLLPEMVERVASMLNYFLFQLVGPQRKSLTLKDPEKYEFRPKQLLKQIVHVYVHLARGDTENIFPAAISKDGRSYNEQLFNAAANVLRRIGEDGRVIQEFIELGVKAKVAASEAMDTEAALGEIPDEFLDPIQGTVNQGCITQHDNVLCIYFCILQYTLMKDPVILPSSRITVDRPVIQRHLLSDNSDPFNRSHLTADMLIPNVELKARIEEFIRSQELKRHGDDFSMQSSKAAIQRTTGDMLID</sequence>
<evidence type="ECO:0000256" key="1">
    <source>
        <dbReference type="ARBA" id="ARBA00000900"/>
    </source>
</evidence>
<reference evidence="12 13" key="1">
    <citation type="journal article" date="2020" name="Mol. Plant">
        <title>The Chromosome-Based Rubber Tree Genome Provides New Insights into Spurge Genome Evolution and Rubber Biosynthesis.</title>
        <authorList>
            <person name="Liu J."/>
            <person name="Shi C."/>
            <person name="Shi C.C."/>
            <person name="Li W."/>
            <person name="Zhang Q.J."/>
            <person name="Zhang Y."/>
            <person name="Li K."/>
            <person name="Lu H.F."/>
            <person name="Shi C."/>
            <person name="Zhu S.T."/>
            <person name="Xiao Z.Y."/>
            <person name="Nan H."/>
            <person name="Yue Y."/>
            <person name="Zhu X.G."/>
            <person name="Wu Y."/>
            <person name="Hong X.N."/>
            <person name="Fan G.Y."/>
            <person name="Tong Y."/>
            <person name="Zhang D."/>
            <person name="Mao C.L."/>
            <person name="Liu Y.L."/>
            <person name="Hao S.J."/>
            <person name="Liu W.Q."/>
            <person name="Lv M.Q."/>
            <person name="Zhang H.B."/>
            <person name="Liu Y."/>
            <person name="Hu-Tang G.R."/>
            <person name="Wang J.P."/>
            <person name="Wang J.H."/>
            <person name="Sun Y.H."/>
            <person name="Ni S.B."/>
            <person name="Chen W.B."/>
            <person name="Zhang X.C."/>
            <person name="Jiao Y.N."/>
            <person name="Eichler E.E."/>
            <person name="Li G.H."/>
            <person name="Liu X."/>
            <person name="Gao L.Z."/>
        </authorList>
    </citation>
    <scope>NUCLEOTIDE SEQUENCE [LARGE SCALE GENOMIC DNA]</scope>
    <source>
        <strain evidence="13">cv. GT1</strain>
        <tissue evidence="12">Leaf</tissue>
    </source>
</reference>
<name>A0A6A6LIC6_HEVBR</name>
<organism evidence="12 13">
    <name type="scientific">Hevea brasiliensis</name>
    <name type="common">Para rubber tree</name>
    <name type="synonym">Siphonia brasiliensis</name>
    <dbReference type="NCBI Taxonomy" id="3981"/>
    <lineage>
        <taxon>Eukaryota</taxon>
        <taxon>Viridiplantae</taxon>
        <taxon>Streptophyta</taxon>
        <taxon>Embryophyta</taxon>
        <taxon>Tracheophyta</taxon>
        <taxon>Spermatophyta</taxon>
        <taxon>Magnoliopsida</taxon>
        <taxon>eudicotyledons</taxon>
        <taxon>Gunneridae</taxon>
        <taxon>Pentapetalae</taxon>
        <taxon>rosids</taxon>
        <taxon>fabids</taxon>
        <taxon>Malpighiales</taxon>
        <taxon>Euphorbiaceae</taxon>
        <taxon>Crotonoideae</taxon>
        <taxon>Micrandreae</taxon>
        <taxon>Hevea</taxon>
    </lineage>
</organism>
<dbReference type="PANTHER" id="PTHR13931">
    <property type="entry name" value="UBIQUITINATION FACTOR E4"/>
    <property type="match status" value="1"/>
</dbReference>
<comment type="pathway">
    <text evidence="4">Protein modification; protein ubiquitination.</text>
</comment>
<dbReference type="EC" id="2.3.2.27" evidence="6"/>
<comment type="catalytic activity">
    <reaction evidence="1">
        <text>S-ubiquitinyl-[E2 ubiquitin-conjugating enzyme]-L-cysteine + [acceptor protein]-L-lysine = [E2 ubiquitin-conjugating enzyme]-L-cysteine + N(6)-ubiquitinyl-[acceptor protein]-L-lysine.</text>
        <dbReference type="EC" id="2.3.2.27"/>
    </reaction>
</comment>
<dbReference type="GO" id="GO:0005634">
    <property type="term" value="C:nucleus"/>
    <property type="evidence" value="ECO:0007669"/>
    <property type="project" value="UniProtKB-SubCell"/>
</dbReference>
<dbReference type="Gene3D" id="3.30.40.10">
    <property type="entry name" value="Zinc/RING finger domain, C3HC4 (zinc finger)"/>
    <property type="match status" value="1"/>
</dbReference>
<dbReference type="UniPathway" id="UPA00143"/>
<dbReference type="FunFam" id="3.30.40.10:FF:000055">
    <property type="entry name" value="Ubiquitin conjugation factor e4 a"/>
    <property type="match status" value="1"/>
</dbReference>
<keyword evidence="9" id="KW-0833">Ubl conjugation pathway</keyword>
<dbReference type="InterPro" id="IPR003613">
    <property type="entry name" value="Ubox_domain"/>
</dbReference>
<dbReference type="Pfam" id="PF04564">
    <property type="entry name" value="U-box"/>
    <property type="match status" value="1"/>
</dbReference>
<dbReference type="GO" id="GO:0000151">
    <property type="term" value="C:ubiquitin ligase complex"/>
    <property type="evidence" value="ECO:0007669"/>
    <property type="project" value="InterPro"/>
</dbReference>
<dbReference type="PROSITE" id="PS51698">
    <property type="entry name" value="U_BOX"/>
    <property type="match status" value="1"/>
</dbReference>
<evidence type="ECO:0000256" key="3">
    <source>
        <dbReference type="ARBA" id="ARBA00004496"/>
    </source>
</evidence>
<keyword evidence="13" id="KW-1185">Reference proteome</keyword>
<comment type="caution">
    <text evidence="12">The sequence shown here is derived from an EMBL/GenBank/DDBJ whole genome shotgun (WGS) entry which is preliminary data.</text>
</comment>
<proteinExistence type="inferred from homology"/>
<gene>
    <name evidence="12" type="ORF">GH714_031706</name>
</gene>
<dbReference type="GO" id="GO:0005737">
    <property type="term" value="C:cytoplasm"/>
    <property type="evidence" value="ECO:0007669"/>
    <property type="project" value="UniProtKB-SubCell"/>
</dbReference>
<dbReference type="InterPro" id="IPR045132">
    <property type="entry name" value="UBE4"/>
</dbReference>
<evidence type="ECO:0000256" key="7">
    <source>
        <dbReference type="ARBA" id="ARBA00022490"/>
    </source>
</evidence>
<comment type="subcellular location">
    <subcellularLocation>
        <location evidence="3">Cytoplasm</location>
    </subcellularLocation>
    <subcellularLocation>
        <location evidence="2">Nucleus</location>
    </subcellularLocation>
</comment>
<evidence type="ECO:0000256" key="4">
    <source>
        <dbReference type="ARBA" id="ARBA00004906"/>
    </source>
</evidence>
<evidence type="ECO:0000256" key="10">
    <source>
        <dbReference type="ARBA" id="ARBA00023242"/>
    </source>
</evidence>
<evidence type="ECO:0000256" key="6">
    <source>
        <dbReference type="ARBA" id="ARBA00012483"/>
    </source>
</evidence>
<evidence type="ECO:0000313" key="13">
    <source>
        <dbReference type="Proteomes" id="UP000467840"/>
    </source>
</evidence>
<dbReference type="Pfam" id="PF10408">
    <property type="entry name" value="Ufd2P_core"/>
    <property type="match status" value="1"/>
</dbReference>
<keyword evidence="7" id="KW-0963">Cytoplasm</keyword>
<dbReference type="GO" id="GO:0036503">
    <property type="term" value="P:ERAD pathway"/>
    <property type="evidence" value="ECO:0007669"/>
    <property type="project" value="InterPro"/>
</dbReference>
<dbReference type="GO" id="GO:0000209">
    <property type="term" value="P:protein polyubiquitination"/>
    <property type="evidence" value="ECO:0007669"/>
    <property type="project" value="TreeGrafter"/>
</dbReference>
<dbReference type="Proteomes" id="UP000467840">
    <property type="component" value="Chromosome 1"/>
</dbReference>
<dbReference type="PANTHER" id="PTHR13931:SF2">
    <property type="entry name" value="UBIQUITIN CONJUGATION FACTOR E4 B"/>
    <property type="match status" value="1"/>
</dbReference>
<dbReference type="InterPro" id="IPR013083">
    <property type="entry name" value="Znf_RING/FYVE/PHD"/>
</dbReference>
<comment type="similarity">
    <text evidence="5">Belongs to the ubiquitin conjugation factor E4 family.</text>
</comment>
<dbReference type="SMART" id="SM00504">
    <property type="entry name" value="Ubox"/>
    <property type="match status" value="1"/>
</dbReference>
<dbReference type="InterPro" id="IPR019474">
    <property type="entry name" value="Ub_conjug_fac_E4_core"/>
</dbReference>
<keyword evidence="8" id="KW-0808">Transferase</keyword>
<evidence type="ECO:0000256" key="9">
    <source>
        <dbReference type="ARBA" id="ARBA00022786"/>
    </source>
</evidence>
<evidence type="ECO:0000256" key="8">
    <source>
        <dbReference type="ARBA" id="ARBA00022679"/>
    </source>
</evidence>
<keyword evidence="10" id="KW-0539">Nucleus</keyword>
<evidence type="ECO:0000259" key="11">
    <source>
        <dbReference type="PROSITE" id="PS51698"/>
    </source>
</evidence>
<feature type="domain" description="U-box" evidence="11">
    <location>
        <begin position="387"/>
        <end position="461"/>
    </location>
</feature>
<dbReference type="SUPFAM" id="SSF57850">
    <property type="entry name" value="RING/U-box"/>
    <property type="match status" value="1"/>
</dbReference>
<accession>A0A6A6LIC6</accession>
<dbReference type="GO" id="GO:0006511">
    <property type="term" value="P:ubiquitin-dependent protein catabolic process"/>
    <property type="evidence" value="ECO:0007669"/>
    <property type="project" value="InterPro"/>
</dbReference>